<evidence type="ECO:0000313" key="1">
    <source>
        <dbReference type="EMBL" id="RHC15340.1"/>
    </source>
</evidence>
<comment type="caution">
    <text evidence="1">The sequence shown here is derived from an EMBL/GenBank/DDBJ whole genome shotgun (WGS) entry which is preliminary data.</text>
</comment>
<name>A0A413Z1V2_9FIRM</name>
<dbReference type="Proteomes" id="UP000285844">
    <property type="component" value="Unassembled WGS sequence"/>
</dbReference>
<dbReference type="Pfam" id="PF13151">
    <property type="entry name" value="DUF3990"/>
    <property type="match status" value="1"/>
</dbReference>
<reference evidence="1 2" key="1">
    <citation type="submission" date="2018-08" db="EMBL/GenBank/DDBJ databases">
        <title>A genome reference for cultivated species of the human gut microbiota.</title>
        <authorList>
            <person name="Zou Y."/>
            <person name="Xue W."/>
            <person name="Luo G."/>
        </authorList>
    </citation>
    <scope>NUCLEOTIDE SEQUENCE [LARGE SCALE GENOMIC DNA]</scope>
    <source>
        <strain evidence="1 2">AM37-3BH</strain>
    </source>
</reference>
<dbReference type="AlphaFoldDB" id="A0A413Z1V2"/>
<sequence length="222" mass="25896">MILYHGSNHIIDKPLYGAGKKYNDYGIGFYCTENIELAKEWSVSDNLDGYVNIYDMDTDGLSILDINGQIYTIIHWLNILINNRIFDSSTPLEREAKRYITQEFHVDTDNADIIKGYRADDSYFSYAKDFISGIISYEQLCKALMLGNLGEQICLKSKKAFESIRFTGYQKVDYNEWYPKKMARDMYARNGYKAMEKENYRKGELYITKIIDEELKADDLCI</sequence>
<dbReference type="RefSeq" id="WP_118362247.1">
    <property type="nucleotide sequence ID" value="NZ_QSHM01000001.1"/>
</dbReference>
<gene>
    <name evidence="1" type="ORF">DW858_00430</name>
</gene>
<protein>
    <submittedName>
        <fullName evidence="1">DUF3990 domain-containing protein</fullName>
    </submittedName>
</protein>
<organism evidence="1 2">
    <name type="scientific">Lachnospira eligens</name>
    <dbReference type="NCBI Taxonomy" id="39485"/>
    <lineage>
        <taxon>Bacteria</taxon>
        <taxon>Bacillati</taxon>
        <taxon>Bacillota</taxon>
        <taxon>Clostridia</taxon>
        <taxon>Lachnospirales</taxon>
        <taxon>Lachnospiraceae</taxon>
        <taxon>Lachnospira</taxon>
    </lineage>
</organism>
<accession>A0A413Z1V2</accession>
<evidence type="ECO:0000313" key="2">
    <source>
        <dbReference type="Proteomes" id="UP000285844"/>
    </source>
</evidence>
<dbReference type="EMBL" id="QSHM01000001">
    <property type="protein sequence ID" value="RHC15340.1"/>
    <property type="molecule type" value="Genomic_DNA"/>
</dbReference>
<proteinExistence type="predicted"/>
<dbReference type="InterPro" id="IPR025051">
    <property type="entry name" value="DUF3990"/>
</dbReference>